<reference evidence="2 3" key="1">
    <citation type="submission" date="2013-02" db="EMBL/GenBank/DDBJ databases">
        <title>Draft genome sequence of Amycolatopsis vancoresmycina strain DSM 44592T.</title>
        <authorList>
            <person name="Kumar S."/>
            <person name="Kaur N."/>
            <person name="Kaur C."/>
            <person name="Raghava G.P.S."/>
            <person name="Mayilraj S."/>
        </authorList>
    </citation>
    <scope>NUCLEOTIDE SEQUENCE [LARGE SCALE GENOMIC DNA]</scope>
    <source>
        <strain evidence="2 3">DSM 44592</strain>
    </source>
</reference>
<feature type="domain" description="Orc1-like AAA ATPase" evidence="1">
    <location>
        <begin position="12"/>
        <end position="94"/>
    </location>
</feature>
<name>R1HM11_9PSEU</name>
<dbReference type="InterPro" id="IPR027417">
    <property type="entry name" value="P-loop_NTPase"/>
</dbReference>
<evidence type="ECO:0000313" key="3">
    <source>
        <dbReference type="Proteomes" id="UP000014139"/>
    </source>
</evidence>
<accession>R1HM11</accession>
<keyword evidence="3" id="KW-1185">Reference proteome</keyword>
<organism evidence="2 3">
    <name type="scientific">Amycolatopsis vancoresmycina DSM 44592</name>
    <dbReference type="NCBI Taxonomy" id="1292037"/>
    <lineage>
        <taxon>Bacteria</taxon>
        <taxon>Bacillati</taxon>
        <taxon>Actinomycetota</taxon>
        <taxon>Actinomycetes</taxon>
        <taxon>Pseudonocardiales</taxon>
        <taxon>Pseudonocardiaceae</taxon>
        <taxon>Amycolatopsis</taxon>
    </lineage>
</organism>
<dbReference type="Pfam" id="PF13191">
    <property type="entry name" value="AAA_16"/>
    <property type="match status" value="1"/>
</dbReference>
<comment type="caution">
    <text evidence="2">The sequence shown here is derived from an EMBL/GenBank/DDBJ whole genome shotgun (WGS) entry which is preliminary data.</text>
</comment>
<evidence type="ECO:0000313" key="2">
    <source>
        <dbReference type="EMBL" id="EOD64600.1"/>
    </source>
</evidence>
<dbReference type="OrthoDB" id="5476461at2"/>
<protein>
    <submittedName>
        <fullName evidence="2">LuxR family transcriptional regulator</fullName>
    </submittedName>
</protein>
<sequence length="109" mass="11135">MLLVPRLGSGIPLVARTHEMRRLRAAFARAERGEAGAVLLSGDAGVGKTRLLTALGEHVSACGGLVLTGRCIDVREGGLPYLPFAEALAPLGSAADPVVAAAVRARPAL</sequence>
<dbReference type="Proteomes" id="UP000014139">
    <property type="component" value="Unassembled WGS sequence"/>
</dbReference>
<evidence type="ECO:0000259" key="1">
    <source>
        <dbReference type="Pfam" id="PF13191"/>
    </source>
</evidence>
<dbReference type="InterPro" id="IPR041664">
    <property type="entry name" value="AAA_16"/>
</dbReference>
<dbReference type="RefSeq" id="WP_004558628.1">
    <property type="nucleotide sequence ID" value="NZ_AOUO01000497.1"/>
</dbReference>
<dbReference type="Gene3D" id="3.40.50.300">
    <property type="entry name" value="P-loop containing nucleotide triphosphate hydrolases"/>
    <property type="match status" value="1"/>
</dbReference>
<gene>
    <name evidence="2" type="ORF">H480_31111</name>
</gene>
<dbReference type="EMBL" id="AOUO01000497">
    <property type="protein sequence ID" value="EOD64600.1"/>
    <property type="molecule type" value="Genomic_DNA"/>
</dbReference>
<dbReference type="AlphaFoldDB" id="R1HM11"/>
<proteinExistence type="predicted"/>
<dbReference type="SUPFAM" id="SSF52540">
    <property type="entry name" value="P-loop containing nucleoside triphosphate hydrolases"/>
    <property type="match status" value="1"/>
</dbReference>
<feature type="non-terminal residue" evidence="2">
    <location>
        <position position="109"/>
    </location>
</feature>